<dbReference type="AlphaFoldDB" id="A0A1E4SC34"/>
<keyword evidence="6" id="KW-0812">Transmembrane</keyword>
<dbReference type="GO" id="GO:0016020">
    <property type="term" value="C:membrane"/>
    <property type="evidence" value="ECO:0007669"/>
    <property type="project" value="TreeGrafter"/>
</dbReference>
<dbReference type="PANTHER" id="PTHR11782:SF121">
    <property type="entry name" value="NUCLEOSIDE-DIPHOSPHATASE MIG-23"/>
    <property type="match status" value="1"/>
</dbReference>
<keyword evidence="6" id="KW-0472">Membrane</keyword>
<feature type="active site" description="Proton acceptor" evidence="3">
    <location>
        <position position="185"/>
    </location>
</feature>
<feature type="region of interest" description="Disordered" evidence="5">
    <location>
        <begin position="1"/>
        <end position="20"/>
    </location>
</feature>
<evidence type="ECO:0008006" key="9">
    <source>
        <dbReference type="Google" id="ProtNLM"/>
    </source>
</evidence>
<evidence type="ECO:0000256" key="3">
    <source>
        <dbReference type="PIRSR" id="PIRSR600407-1"/>
    </source>
</evidence>
<keyword evidence="4" id="KW-0547">Nucleotide-binding</keyword>
<dbReference type="STRING" id="984487.A0A1E4SC34"/>
<dbReference type="InterPro" id="IPR000407">
    <property type="entry name" value="GDA1_CD39_NTPase"/>
</dbReference>
<name>A0A1E4SC34_9ASCO</name>
<evidence type="ECO:0000256" key="4">
    <source>
        <dbReference type="PIRSR" id="PIRSR600407-2"/>
    </source>
</evidence>
<evidence type="ECO:0000256" key="2">
    <source>
        <dbReference type="ARBA" id="ARBA00022801"/>
    </source>
</evidence>
<keyword evidence="8" id="KW-1185">Reference proteome</keyword>
<dbReference type="RefSeq" id="XP_020062185.1">
    <property type="nucleotide sequence ID" value="XM_020210654.1"/>
</dbReference>
<dbReference type="OrthoDB" id="6372431at2759"/>
<reference evidence="8" key="1">
    <citation type="submission" date="2016-05" db="EMBL/GenBank/DDBJ databases">
        <title>Comparative genomics of biotechnologically important yeasts.</title>
        <authorList>
            <consortium name="DOE Joint Genome Institute"/>
            <person name="Riley R."/>
            <person name="Haridas S."/>
            <person name="Wolfe K.H."/>
            <person name="Lopes M.R."/>
            <person name="Hittinger C.T."/>
            <person name="Goker M."/>
            <person name="Salamov A."/>
            <person name="Wisecaver J."/>
            <person name="Long T.M."/>
            <person name="Aerts A.L."/>
            <person name="Barry K."/>
            <person name="Choi C."/>
            <person name="Clum A."/>
            <person name="Coughlan A.Y."/>
            <person name="Deshpande S."/>
            <person name="Douglass A.P."/>
            <person name="Hanson S.J."/>
            <person name="Klenk H.-P."/>
            <person name="Labutti K."/>
            <person name="Lapidus A."/>
            <person name="Lindquist E."/>
            <person name="Lipzen A."/>
            <person name="Meier-Kolthoff J.P."/>
            <person name="Ohm R.A."/>
            <person name="Otillar R.P."/>
            <person name="Pangilinan J."/>
            <person name="Peng Y."/>
            <person name="Rokas A."/>
            <person name="Rosa C.A."/>
            <person name="Scheuner C."/>
            <person name="Sibirny A.A."/>
            <person name="Slot J.C."/>
            <person name="Stielow J.B."/>
            <person name="Sun H."/>
            <person name="Kurtzman C.P."/>
            <person name="Blackwell M."/>
            <person name="Grigoriev I.V."/>
            <person name="Jeffries T.W."/>
        </authorList>
    </citation>
    <scope>NUCLEOTIDE SEQUENCE [LARGE SCALE GENOMIC DNA]</scope>
    <source>
        <strain evidence="8">NRRL Y-17324</strain>
    </source>
</reference>
<dbReference type="Gene3D" id="3.30.420.150">
    <property type="entry name" value="Exopolyphosphatase. Domain 2"/>
    <property type="match status" value="1"/>
</dbReference>
<dbReference type="Pfam" id="PF01150">
    <property type="entry name" value="GDA1_CD39"/>
    <property type="match status" value="2"/>
</dbReference>
<dbReference type="Proteomes" id="UP000094285">
    <property type="component" value="Unassembled WGS sequence"/>
</dbReference>
<evidence type="ECO:0000256" key="6">
    <source>
        <dbReference type="SAM" id="Phobius"/>
    </source>
</evidence>
<dbReference type="EMBL" id="KV453916">
    <property type="protein sequence ID" value="ODV77063.1"/>
    <property type="molecule type" value="Genomic_DNA"/>
</dbReference>
<keyword evidence="6" id="KW-1133">Transmembrane helix</keyword>
<comment type="similarity">
    <text evidence="1">Belongs to the GDA1/CD39 NTPase family.</text>
</comment>
<keyword evidence="4" id="KW-0067">ATP-binding</keyword>
<dbReference type="GO" id="GO:0005794">
    <property type="term" value="C:Golgi apparatus"/>
    <property type="evidence" value="ECO:0007669"/>
    <property type="project" value="TreeGrafter"/>
</dbReference>
<dbReference type="GO" id="GO:0005524">
    <property type="term" value="F:ATP binding"/>
    <property type="evidence" value="ECO:0007669"/>
    <property type="project" value="UniProtKB-KW"/>
</dbReference>
<sequence>MGSTQPVEPRKKKPKTKPGPLYYQDDTIPYDYIVIVDAGSKGSRVYVYNWINPTYALQNGLDFKASIRPASSGLDVPDPVRLPKVASHKKWHRKIVPGISSFSESPQKIGKHHLKDILQLASAVVPKSQHHRTPIFVHSTAGMRLLTPTGQQEILDSICSYITGNSDFYLPECSTHINVLTGDVEGLYGWLSINYMNGALDHPDQHQHGKNHTTYGLLDMGGASTQVVFQPNSTETDEHRNFLYKIKLRQMPVKSTDSTSEPVQPSQDGPTVGHYTLPESTHFDVFSDSFLGFGMYQAHNRYLSSLVSEYKNEHGIHDENGHTSRLRSPVPDPCLPIGYTTSIKINDVTFDFTGASNFLTCMQKIFPILLHNDHTTEDSSCKQFSEDNQVSTCLLNDLIPAFDFDVNHFIAVSGYWDAITNLLSYETGEAPGKKDPEDTYDYALIYQETTKVCSKSFISLMQLNDAKKDKYKLEEHELAELCFKSSWILNFLHLGLGFPRFGIDERPNKDNKFKSLQLVEELEGSSFSWTLGRAILYANDEYIQAFNNYTIKEMNLSEEEQNPNYENSVLLERPGFFHTASPNVYKFGAEQDGIAPRPQFVKPRGDEKYHFFDYENQYSSSNGELVWNIKPHRWYGIFIFMFLSGIIVWLMVGTDGRRVLFSSLRLRVAKASQAVQKLVGRGSTTQYTRVGTTGADIEAAEYELDDVPVEGSSQFQIDSDGE</sequence>
<dbReference type="GeneID" id="30984790"/>
<proteinExistence type="inferred from homology"/>
<gene>
    <name evidence="7" type="ORF">CANTADRAFT_57044</name>
</gene>
<evidence type="ECO:0000313" key="8">
    <source>
        <dbReference type="Proteomes" id="UP000094285"/>
    </source>
</evidence>
<evidence type="ECO:0000313" key="7">
    <source>
        <dbReference type="EMBL" id="ODV77063.1"/>
    </source>
</evidence>
<accession>A0A1E4SC34</accession>
<keyword evidence="2" id="KW-0378">Hydrolase</keyword>
<dbReference type="Gene3D" id="3.30.420.40">
    <property type="match status" value="1"/>
</dbReference>
<dbReference type="GO" id="GO:0006256">
    <property type="term" value="P:UDP catabolic process"/>
    <property type="evidence" value="ECO:0007669"/>
    <property type="project" value="TreeGrafter"/>
</dbReference>
<dbReference type="GO" id="GO:0017111">
    <property type="term" value="F:ribonucleoside triphosphate phosphatase activity"/>
    <property type="evidence" value="ECO:0007669"/>
    <property type="project" value="TreeGrafter"/>
</dbReference>
<protein>
    <recommendedName>
        <fullName evidence="9">Golgi apyrase</fullName>
    </recommendedName>
</protein>
<dbReference type="GO" id="GO:0004382">
    <property type="term" value="F:GDP phosphatase activity"/>
    <property type="evidence" value="ECO:0007669"/>
    <property type="project" value="TreeGrafter"/>
</dbReference>
<feature type="transmembrane region" description="Helical" evidence="6">
    <location>
        <begin position="634"/>
        <end position="652"/>
    </location>
</feature>
<dbReference type="GO" id="GO:0045134">
    <property type="term" value="F:UDP phosphatase activity"/>
    <property type="evidence" value="ECO:0007669"/>
    <property type="project" value="TreeGrafter"/>
</dbReference>
<dbReference type="PANTHER" id="PTHR11782">
    <property type="entry name" value="ADENOSINE/GUANOSINE DIPHOSPHATASE"/>
    <property type="match status" value="1"/>
</dbReference>
<dbReference type="GO" id="GO:0046036">
    <property type="term" value="P:CTP metabolic process"/>
    <property type="evidence" value="ECO:0007669"/>
    <property type="project" value="TreeGrafter"/>
</dbReference>
<feature type="binding site" evidence="4">
    <location>
        <begin position="222"/>
        <end position="226"/>
    </location>
    <ligand>
        <name>ATP</name>
        <dbReference type="ChEBI" id="CHEBI:30616"/>
    </ligand>
</feature>
<evidence type="ECO:0000256" key="1">
    <source>
        <dbReference type="ARBA" id="ARBA00009283"/>
    </source>
</evidence>
<evidence type="ECO:0000256" key="5">
    <source>
        <dbReference type="SAM" id="MobiDB-lite"/>
    </source>
</evidence>
<organism evidence="7 8">
    <name type="scientific">Suhomyces tanzawaensis NRRL Y-17324</name>
    <dbReference type="NCBI Taxonomy" id="984487"/>
    <lineage>
        <taxon>Eukaryota</taxon>
        <taxon>Fungi</taxon>
        <taxon>Dikarya</taxon>
        <taxon>Ascomycota</taxon>
        <taxon>Saccharomycotina</taxon>
        <taxon>Pichiomycetes</taxon>
        <taxon>Debaryomycetaceae</taxon>
        <taxon>Suhomyces</taxon>
    </lineage>
</organism>